<protein>
    <submittedName>
        <fullName evidence="2">Uncharacterized protein</fullName>
    </submittedName>
</protein>
<evidence type="ECO:0000313" key="3">
    <source>
        <dbReference type="Proteomes" id="UP000813462"/>
    </source>
</evidence>
<sequence>MDYSSSFCSQYSNSEFSPQPYSSSFNSFLSDLSWAEEYSFNFNNQPVPLPFNENDSEEMLLYGVLAGGDSSESISNAHSKDVEESLKEMKYGYEEGSSPVLALKRRHSMTKKHKKSLATMSKNKKKKEMMENVVVLEDLGADYLEELLKISESTSPNYWALQVALESRNEIDLA</sequence>
<comment type="caution">
    <text evidence="2">The sequence shown here is derived from an EMBL/GenBank/DDBJ whole genome shotgun (WGS) entry which is preliminary data.</text>
</comment>
<name>A0A978VWV3_ZIZJJ</name>
<proteinExistence type="predicted"/>
<organism evidence="2 3">
    <name type="scientific">Ziziphus jujuba var. spinosa</name>
    <dbReference type="NCBI Taxonomy" id="714518"/>
    <lineage>
        <taxon>Eukaryota</taxon>
        <taxon>Viridiplantae</taxon>
        <taxon>Streptophyta</taxon>
        <taxon>Embryophyta</taxon>
        <taxon>Tracheophyta</taxon>
        <taxon>Spermatophyta</taxon>
        <taxon>Magnoliopsida</taxon>
        <taxon>eudicotyledons</taxon>
        <taxon>Gunneridae</taxon>
        <taxon>Pentapetalae</taxon>
        <taxon>rosids</taxon>
        <taxon>fabids</taxon>
        <taxon>Rosales</taxon>
        <taxon>Rhamnaceae</taxon>
        <taxon>Paliureae</taxon>
        <taxon>Ziziphus</taxon>
    </lineage>
</organism>
<accession>A0A978VWV3</accession>
<evidence type="ECO:0000313" key="2">
    <source>
        <dbReference type="EMBL" id="KAH7543298.1"/>
    </source>
</evidence>
<dbReference type="EMBL" id="JAEACU010000002">
    <property type="protein sequence ID" value="KAH7543298.1"/>
    <property type="molecule type" value="Genomic_DNA"/>
</dbReference>
<dbReference type="Proteomes" id="UP000813462">
    <property type="component" value="Unassembled WGS sequence"/>
</dbReference>
<evidence type="ECO:0000256" key="1">
    <source>
        <dbReference type="SAM" id="MobiDB-lite"/>
    </source>
</evidence>
<feature type="region of interest" description="Disordered" evidence="1">
    <location>
        <begin position="1"/>
        <end position="24"/>
    </location>
</feature>
<gene>
    <name evidence="2" type="ORF">FEM48_Zijuj02G0169500</name>
</gene>
<reference evidence="2" key="1">
    <citation type="journal article" date="2021" name="Front. Plant Sci.">
        <title>Chromosome-Scale Genome Assembly for Chinese Sour Jujube and Insights Into Its Genome Evolution and Domestication Signature.</title>
        <authorList>
            <person name="Shen L.-Y."/>
            <person name="Luo H."/>
            <person name="Wang X.-L."/>
            <person name="Wang X.-M."/>
            <person name="Qiu X.-J."/>
            <person name="Liu H."/>
            <person name="Zhou S.-S."/>
            <person name="Jia K.-H."/>
            <person name="Nie S."/>
            <person name="Bao Y.-T."/>
            <person name="Zhang R.-G."/>
            <person name="Yun Q.-Z."/>
            <person name="Chai Y.-H."/>
            <person name="Lu J.-Y."/>
            <person name="Li Y."/>
            <person name="Zhao S.-W."/>
            <person name="Mao J.-F."/>
            <person name="Jia S.-G."/>
            <person name="Mao Y.-M."/>
        </authorList>
    </citation>
    <scope>NUCLEOTIDE SEQUENCE</scope>
    <source>
        <strain evidence="2">AT0</strain>
        <tissue evidence="2">Leaf</tissue>
    </source>
</reference>
<dbReference type="AlphaFoldDB" id="A0A978VWV3"/>